<feature type="region of interest" description="Disordered" evidence="1">
    <location>
        <begin position="20"/>
        <end position="56"/>
    </location>
</feature>
<dbReference type="InParanoid" id="M1DE23"/>
<feature type="compositionally biased region" description="Basic and acidic residues" evidence="1">
    <location>
        <begin position="164"/>
        <end position="181"/>
    </location>
</feature>
<dbReference type="HOGENOM" id="CLU_1491561_0_0_1"/>
<accession>M1DE23</accession>
<sequence length="181" mass="20298">MVADMRSKMSLFIVELPRLSSKKKGPAPSSASAPALRNKCEYNSQNSQNFRARPAHSQDVEGNRFYAIASRQEQEDSPNVVTSMIQVFNFDILPEQLFEPFSVSTFDEGGVVVINEVESSLVSKVKEKQDQDPLLLELKASVHKQKVMAFEQGGDGVLRYQGLGEKRKEEEKGEEKQDSSR</sequence>
<dbReference type="PaxDb" id="4113-PGSC0003DMT400087547"/>
<reference evidence="3" key="1">
    <citation type="journal article" date="2011" name="Nature">
        <title>Genome sequence and analysis of the tuber crop potato.</title>
        <authorList>
            <consortium name="The Potato Genome Sequencing Consortium"/>
        </authorList>
    </citation>
    <scope>NUCLEOTIDE SEQUENCE [LARGE SCALE GENOMIC DNA]</scope>
    <source>
        <strain evidence="3">cv. DM1-3 516 R44</strain>
    </source>
</reference>
<dbReference type="EnsemblPlants" id="PGSC0003DMT400087547">
    <property type="protein sequence ID" value="PGSC0003DMT400087547"/>
    <property type="gene ID" value="PGSC0003DMG400037118"/>
</dbReference>
<feature type="compositionally biased region" description="Low complexity" evidence="1">
    <location>
        <begin position="26"/>
        <end position="35"/>
    </location>
</feature>
<dbReference type="Proteomes" id="UP000011115">
    <property type="component" value="Unassembled WGS sequence"/>
</dbReference>
<feature type="compositionally biased region" description="Polar residues" evidence="1">
    <location>
        <begin position="41"/>
        <end position="50"/>
    </location>
</feature>
<protein>
    <submittedName>
        <fullName evidence="2">Gag-pol protein</fullName>
    </submittedName>
</protein>
<dbReference type="AlphaFoldDB" id="M1DE23"/>
<dbReference type="Gramene" id="PGSC0003DMT400087547">
    <property type="protein sequence ID" value="PGSC0003DMT400087547"/>
    <property type="gene ID" value="PGSC0003DMG400037118"/>
</dbReference>
<proteinExistence type="predicted"/>
<reference evidence="2" key="2">
    <citation type="submission" date="2015-06" db="UniProtKB">
        <authorList>
            <consortium name="EnsemblPlants"/>
        </authorList>
    </citation>
    <scope>IDENTIFICATION</scope>
    <source>
        <strain evidence="2">DM1-3 516 R44</strain>
    </source>
</reference>
<organism evidence="2 3">
    <name type="scientific">Solanum tuberosum</name>
    <name type="common">Potato</name>
    <dbReference type="NCBI Taxonomy" id="4113"/>
    <lineage>
        <taxon>Eukaryota</taxon>
        <taxon>Viridiplantae</taxon>
        <taxon>Streptophyta</taxon>
        <taxon>Embryophyta</taxon>
        <taxon>Tracheophyta</taxon>
        <taxon>Spermatophyta</taxon>
        <taxon>Magnoliopsida</taxon>
        <taxon>eudicotyledons</taxon>
        <taxon>Gunneridae</taxon>
        <taxon>Pentapetalae</taxon>
        <taxon>asterids</taxon>
        <taxon>lamiids</taxon>
        <taxon>Solanales</taxon>
        <taxon>Solanaceae</taxon>
        <taxon>Solanoideae</taxon>
        <taxon>Solaneae</taxon>
        <taxon>Solanum</taxon>
    </lineage>
</organism>
<feature type="region of interest" description="Disordered" evidence="1">
    <location>
        <begin position="161"/>
        <end position="181"/>
    </location>
</feature>
<name>M1DE23_SOLTU</name>
<keyword evidence="3" id="KW-1185">Reference proteome</keyword>
<evidence type="ECO:0000313" key="3">
    <source>
        <dbReference type="Proteomes" id="UP000011115"/>
    </source>
</evidence>
<evidence type="ECO:0000313" key="2">
    <source>
        <dbReference type="EnsemblPlants" id="PGSC0003DMT400087547"/>
    </source>
</evidence>
<evidence type="ECO:0000256" key="1">
    <source>
        <dbReference type="SAM" id="MobiDB-lite"/>
    </source>
</evidence>